<dbReference type="RefSeq" id="WP_084111402.1">
    <property type="nucleotide sequence ID" value="NZ_CP017675.1"/>
</dbReference>
<dbReference type="AlphaFoldDB" id="A0A1J0A998"/>
<evidence type="ECO:0008006" key="4">
    <source>
        <dbReference type="Google" id="ProtNLM"/>
    </source>
</evidence>
<sequence>MLFMLPMIAQVTPAPMPPARRTIFSPQPVRPLPGVLDDVLMFNSNSPEVVQQEGILLSTFPPAGKRTPQAHLQLPLKGQFTLFAHHIFRTNDPENTPTLFLGFILHNPSQDYVKINVTQAASFLSTPEAPFVNLPAYMDNPRGYVFSGPGSRAMNLVLRGGRQRNWPQNIVLEPGEYRLLANLPIPAPRLPRAVVSRLPMPPEVTLAQGMVLALQNPTLAQAELEVLPEPNLYPSSNGRSTFARLTSDGPVYVASLAMYANRTWDGREQMPLVRDWMNVLENGGLAGPRDVAPTPLQASNAVRFFYGRVAGVAQGSQWSARLTDGAAGLTSPQPQMLTIPPQGQAFSYGLSTLNRGTFGTGQVQSAPLLVRYPDTAYLAHGNYGVHYDLQMPLYNPSNFPQSVAISLQSPLKDDVKRGGLQFLEPPEPRVFFRGTVRLRYPGDDGSPQVRYVHVVKHRGQQGEPLVTLNLAPKEQRLVEVDYLYPPDATPPQVLTVQTLTPTVTQTPPKPSQPEARPLTQAPAVMPAKKTR</sequence>
<dbReference type="InterPro" id="IPR021801">
    <property type="entry name" value="DUF3370"/>
</dbReference>
<evidence type="ECO:0000256" key="1">
    <source>
        <dbReference type="SAM" id="MobiDB-lite"/>
    </source>
</evidence>
<dbReference type="EMBL" id="CP017675">
    <property type="protein sequence ID" value="APB32508.1"/>
    <property type="molecule type" value="Genomic_DNA"/>
</dbReference>
<name>A0A1J0A998_9CYAN</name>
<accession>A0A1J0A998</accession>
<dbReference type="OrthoDB" id="502907at2"/>
<organism evidence="2 3">
    <name type="scientific">Gloeomargarita lithophora Alchichica-D10</name>
    <dbReference type="NCBI Taxonomy" id="1188229"/>
    <lineage>
        <taxon>Bacteria</taxon>
        <taxon>Bacillati</taxon>
        <taxon>Cyanobacteriota</taxon>
        <taxon>Cyanophyceae</taxon>
        <taxon>Gloeomargaritales</taxon>
        <taxon>Gloeomargaritaceae</taxon>
        <taxon>Gloeomargarita</taxon>
    </lineage>
</organism>
<evidence type="ECO:0000313" key="2">
    <source>
        <dbReference type="EMBL" id="APB32508.1"/>
    </source>
</evidence>
<keyword evidence="3" id="KW-1185">Reference proteome</keyword>
<protein>
    <recommendedName>
        <fullName evidence="4">DUF3370 domain-containing protein</fullName>
    </recommendedName>
</protein>
<dbReference type="Proteomes" id="UP000180235">
    <property type="component" value="Chromosome"/>
</dbReference>
<reference evidence="2 3" key="1">
    <citation type="submission" date="2016-10" db="EMBL/GenBank/DDBJ databases">
        <title>Description of Gloeomargarita lithophora gen. nov., sp. nov., a thylakoid-bearing basal-branching cyanobacterium with intracellular carbonates, and proposal for Gloeomargaritales ord. nov.</title>
        <authorList>
            <person name="Moreira D."/>
            <person name="Tavera R."/>
            <person name="Benzerara K."/>
            <person name="Skouri-Panet F."/>
            <person name="Couradeau E."/>
            <person name="Gerard E."/>
            <person name="Loussert C."/>
            <person name="Novelo E."/>
            <person name="Zivanovic Y."/>
            <person name="Lopez-Garcia P."/>
        </authorList>
    </citation>
    <scope>NUCLEOTIDE SEQUENCE [LARGE SCALE GENOMIC DNA]</scope>
    <source>
        <strain evidence="2 3">D10</strain>
    </source>
</reference>
<feature type="region of interest" description="Disordered" evidence="1">
    <location>
        <begin position="501"/>
        <end position="531"/>
    </location>
</feature>
<proteinExistence type="predicted"/>
<gene>
    <name evidence="2" type="ORF">GlitD10_0207</name>
</gene>
<dbReference type="KEGG" id="glt:GlitD10_0207"/>
<dbReference type="Pfam" id="PF11850">
    <property type="entry name" value="DUF3370"/>
    <property type="match status" value="1"/>
</dbReference>
<dbReference type="STRING" id="1188229.GlitD10_0207"/>
<evidence type="ECO:0000313" key="3">
    <source>
        <dbReference type="Proteomes" id="UP000180235"/>
    </source>
</evidence>